<dbReference type="EMBL" id="GBRH01225566">
    <property type="protein sequence ID" value="JAD72329.1"/>
    <property type="molecule type" value="Transcribed_RNA"/>
</dbReference>
<protein>
    <submittedName>
        <fullName evidence="2">Uncharacterized protein</fullName>
    </submittedName>
</protein>
<evidence type="ECO:0000256" key="1">
    <source>
        <dbReference type="SAM" id="MobiDB-lite"/>
    </source>
</evidence>
<reference evidence="2" key="1">
    <citation type="submission" date="2014-09" db="EMBL/GenBank/DDBJ databases">
        <authorList>
            <person name="Magalhaes I.L.F."/>
            <person name="Oliveira U."/>
            <person name="Santos F.R."/>
            <person name="Vidigal T.H.D.A."/>
            <person name="Brescovit A.D."/>
            <person name="Santos A.J."/>
        </authorList>
    </citation>
    <scope>NUCLEOTIDE SEQUENCE</scope>
    <source>
        <tissue evidence="2">Shoot tissue taken approximately 20 cm above the soil surface</tissue>
    </source>
</reference>
<reference evidence="2" key="2">
    <citation type="journal article" date="2015" name="Data Brief">
        <title>Shoot transcriptome of the giant reed, Arundo donax.</title>
        <authorList>
            <person name="Barrero R.A."/>
            <person name="Guerrero F.D."/>
            <person name="Moolhuijzen P."/>
            <person name="Goolsby J.A."/>
            <person name="Tidwell J."/>
            <person name="Bellgard S.E."/>
            <person name="Bellgard M.I."/>
        </authorList>
    </citation>
    <scope>NUCLEOTIDE SEQUENCE</scope>
    <source>
        <tissue evidence="2">Shoot tissue taken approximately 20 cm above the soil surface</tissue>
    </source>
</reference>
<feature type="region of interest" description="Disordered" evidence="1">
    <location>
        <begin position="1"/>
        <end position="20"/>
    </location>
</feature>
<accession>A0A0A9C7Q3</accession>
<name>A0A0A9C7Q3_ARUDO</name>
<dbReference type="AlphaFoldDB" id="A0A0A9C7Q3"/>
<sequence>MLPGSSKFSSGVVGFNLGGSNDDYLAACRG</sequence>
<evidence type="ECO:0000313" key="2">
    <source>
        <dbReference type="EMBL" id="JAD72329.1"/>
    </source>
</evidence>
<feature type="compositionally biased region" description="Low complexity" evidence="1">
    <location>
        <begin position="1"/>
        <end position="15"/>
    </location>
</feature>
<organism evidence="2">
    <name type="scientific">Arundo donax</name>
    <name type="common">Giant reed</name>
    <name type="synonym">Donax arundinaceus</name>
    <dbReference type="NCBI Taxonomy" id="35708"/>
    <lineage>
        <taxon>Eukaryota</taxon>
        <taxon>Viridiplantae</taxon>
        <taxon>Streptophyta</taxon>
        <taxon>Embryophyta</taxon>
        <taxon>Tracheophyta</taxon>
        <taxon>Spermatophyta</taxon>
        <taxon>Magnoliopsida</taxon>
        <taxon>Liliopsida</taxon>
        <taxon>Poales</taxon>
        <taxon>Poaceae</taxon>
        <taxon>PACMAD clade</taxon>
        <taxon>Arundinoideae</taxon>
        <taxon>Arundineae</taxon>
        <taxon>Arundo</taxon>
    </lineage>
</organism>
<proteinExistence type="predicted"/>